<name>A0A2U2DPB9_9HYPH</name>
<dbReference type="PANTHER" id="PTHR34817:SF2">
    <property type="entry name" value="NUCLEOTIDYLTRANSFERASE"/>
    <property type="match status" value="1"/>
</dbReference>
<accession>A0A2U2DPB9</accession>
<dbReference type="PANTHER" id="PTHR34817">
    <property type="entry name" value="NUCLEOTIDYLTRANSFERASE"/>
    <property type="match status" value="1"/>
</dbReference>
<dbReference type="GO" id="GO:0016740">
    <property type="term" value="F:transferase activity"/>
    <property type="evidence" value="ECO:0007669"/>
    <property type="project" value="UniProtKB-KW"/>
</dbReference>
<dbReference type="OrthoDB" id="9796845at2"/>
<keyword evidence="1" id="KW-0808">Transferase</keyword>
<dbReference type="AlphaFoldDB" id="A0A2U2DPB9"/>
<dbReference type="Pfam" id="PF10127">
    <property type="entry name" value="RlaP"/>
    <property type="match status" value="1"/>
</dbReference>
<evidence type="ECO:0000313" key="1">
    <source>
        <dbReference type="EMBL" id="PWE55112.1"/>
    </source>
</evidence>
<evidence type="ECO:0000313" key="2">
    <source>
        <dbReference type="Proteomes" id="UP000245252"/>
    </source>
</evidence>
<dbReference type="InterPro" id="IPR018775">
    <property type="entry name" value="RlaP"/>
</dbReference>
<reference evidence="1 2" key="1">
    <citation type="submission" date="2018-05" db="EMBL/GenBank/DDBJ databases">
        <title>The draft genome of strain NS-104.</title>
        <authorList>
            <person name="Hang P."/>
            <person name="Jiang J."/>
        </authorList>
    </citation>
    <scope>NUCLEOTIDE SEQUENCE [LARGE SCALE GENOMIC DNA]</scope>
    <source>
        <strain evidence="1 2">NS-104</strain>
    </source>
</reference>
<dbReference type="EMBL" id="QFBC01000007">
    <property type="protein sequence ID" value="PWE55112.1"/>
    <property type="molecule type" value="Genomic_DNA"/>
</dbReference>
<sequence>MFEGLTEEAASEIRQRLDSVRAEGCRIGFAVESGSRAWGFPSPDSDFDCRFVYVRPVRQHLEFRPRRDVIEFPIVGDIDTGGWDLRKALLLALKGNAVIVEWLKSPLVYEEEPDFRDRLSRLLEEIMQPQRVARHYAGLLREHAPERDLKEVKLKRFLYAVRPAVALQWMSDRDFSALPPMNMLECLEGASVPQNVRDEILRLIALKKTSREMGEVSLPSCLRHFVAQTDADYAGLGSRFKADGDDEAARFAAAELFYRLEVERT</sequence>
<keyword evidence="2" id="KW-1185">Reference proteome</keyword>
<protein>
    <submittedName>
        <fullName evidence="1">Nucleotidyltransferase</fullName>
    </submittedName>
</protein>
<proteinExistence type="predicted"/>
<gene>
    <name evidence="1" type="ORF">DEM27_16850</name>
</gene>
<dbReference type="RefSeq" id="WP_109459410.1">
    <property type="nucleotide sequence ID" value="NZ_QFBC01000007.1"/>
</dbReference>
<comment type="caution">
    <text evidence="1">The sequence shown here is derived from an EMBL/GenBank/DDBJ whole genome shotgun (WGS) entry which is preliminary data.</text>
</comment>
<dbReference type="Proteomes" id="UP000245252">
    <property type="component" value="Unassembled WGS sequence"/>
</dbReference>
<organism evidence="1 2">
    <name type="scientific">Metarhizobium album</name>
    <dbReference type="NCBI Taxonomy" id="2182425"/>
    <lineage>
        <taxon>Bacteria</taxon>
        <taxon>Pseudomonadati</taxon>
        <taxon>Pseudomonadota</taxon>
        <taxon>Alphaproteobacteria</taxon>
        <taxon>Hyphomicrobiales</taxon>
        <taxon>Rhizobiaceae</taxon>
        <taxon>Metarhizobium</taxon>
    </lineage>
</organism>